<keyword evidence="3" id="KW-1185">Reference proteome</keyword>
<evidence type="ECO:0000313" key="2">
    <source>
        <dbReference type="EMBL" id="KAJ6825527.1"/>
    </source>
</evidence>
<dbReference type="EMBL" id="JANAVB010021600">
    <property type="protein sequence ID" value="KAJ6825527.1"/>
    <property type="molecule type" value="Genomic_DNA"/>
</dbReference>
<comment type="caution">
    <text evidence="2">The sequence shown here is derived from an EMBL/GenBank/DDBJ whole genome shotgun (WGS) entry which is preliminary data.</text>
</comment>
<dbReference type="AlphaFoldDB" id="A0AAX6GAV4"/>
<reference evidence="2" key="1">
    <citation type="journal article" date="2023" name="GigaByte">
        <title>Genome assembly of the bearded iris, Iris pallida Lam.</title>
        <authorList>
            <person name="Bruccoleri R.E."/>
            <person name="Oakeley E.J."/>
            <person name="Faust A.M.E."/>
            <person name="Altorfer M."/>
            <person name="Dessus-Babus S."/>
            <person name="Burckhardt D."/>
            <person name="Oertli M."/>
            <person name="Naumann U."/>
            <person name="Petersen F."/>
            <person name="Wong J."/>
        </authorList>
    </citation>
    <scope>NUCLEOTIDE SEQUENCE</scope>
    <source>
        <strain evidence="2">GSM-AAB239-AS_SAM_17_03QT</strain>
    </source>
</reference>
<feature type="region of interest" description="Disordered" evidence="1">
    <location>
        <begin position="37"/>
        <end position="62"/>
    </location>
</feature>
<name>A0AAX6GAV4_IRIPA</name>
<reference evidence="2" key="2">
    <citation type="submission" date="2023-04" db="EMBL/GenBank/DDBJ databases">
        <authorList>
            <person name="Bruccoleri R.E."/>
            <person name="Oakeley E.J."/>
            <person name="Faust A.-M."/>
            <person name="Dessus-Babus S."/>
            <person name="Altorfer M."/>
            <person name="Burckhardt D."/>
            <person name="Oertli M."/>
            <person name="Naumann U."/>
            <person name="Petersen F."/>
            <person name="Wong J."/>
        </authorList>
    </citation>
    <scope>NUCLEOTIDE SEQUENCE</scope>
    <source>
        <strain evidence="2">GSM-AAB239-AS_SAM_17_03QT</strain>
        <tissue evidence="2">Leaf</tissue>
    </source>
</reference>
<accession>A0AAX6GAV4</accession>
<sequence length="114" mass="13178">MAATISIWSTISPSVPQQGVHLLRRLRPPNPRKLWRPLHLQPPFSPPPPPFSTPPPPSMASRSISLQRSSLNPKLSYELCNFSRRRSTENCISILFKFHFQCQYSFYIYISKKP</sequence>
<protein>
    <submittedName>
        <fullName evidence="2">Protein farnesyltransferase subunit beta</fullName>
    </submittedName>
</protein>
<organism evidence="2 3">
    <name type="scientific">Iris pallida</name>
    <name type="common">Sweet iris</name>
    <dbReference type="NCBI Taxonomy" id="29817"/>
    <lineage>
        <taxon>Eukaryota</taxon>
        <taxon>Viridiplantae</taxon>
        <taxon>Streptophyta</taxon>
        <taxon>Embryophyta</taxon>
        <taxon>Tracheophyta</taxon>
        <taxon>Spermatophyta</taxon>
        <taxon>Magnoliopsida</taxon>
        <taxon>Liliopsida</taxon>
        <taxon>Asparagales</taxon>
        <taxon>Iridaceae</taxon>
        <taxon>Iridoideae</taxon>
        <taxon>Irideae</taxon>
        <taxon>Iris</taxon>
    </lineage>
</organism>
<feature type="compositionally biased region" description="Pro residues" evidence="1">
    <location>
        <begin position="43"/>
        <end position="58"/>
    </location>
</feature>
<proteinExistence type="predicted"/>
<gene>
    <name evidence="2" type="ORF">M6B38_376590</name>
</gene>
<evidence type="ECO:0000313" key="3">
    <source>
        <dbReference type="Proteomes" id="UP001140949"/>
    </source>
</evidence>
<evidence type="ECO:0000256" key="1">
    <source>
        <dbReference type="SAM" id="MobiDB-lite"/>
    </source>
</evidence>
<dbReference type="Proteomes" id="UP001140949">
    <property type="component" value="Unassembled WGS sequence"/>
</dbReference>